<evidence type="ECO:0000256" key="1">
    <source>
        <dbReference type="ARBA" id="ARBA00004496"/>
    </source>
</evidence>
<dbReference type="InterPro" id="IPR015262">
    <property type="entry name" value="tRNA_Ile_lys_synt_subst-bd"/>
</dbReference>
<dbReference type="STRING" id="57664.SAMN05661003_102176"/>
<comment type="function">
    <text evidence="8">Ligates lysine onto the cytidine present at position 34 of the AUA codon-specific tRNA(Ile) that contains the anticodon CAU, in an ATP-dependent manner. Cytidine is converted to lysidine, thus changing the amino acid specificity of the tRNA from methionine to isoleucine.</text>
</comment>
<dbReference type="Pfam" id="PF09179">
    <property type="entry name" value="TilS"/>
    <property type="match status" value="1"/>
</dbReference>
<dbReference type="InterPro" id="IPR012796">
    <property type="entry name" value="Lysidine-tRNA-synth_C"/>
</dbReference>
<keyword evidence="11" id="KW-1185">Reference proteome</keyword>
<dbReference type="Pfam" id="PF01171">
    <property type="entry name" value="ATP_bind_3"/>
    <property type="match status" value="1"/>
</dbReference>
<dbReference type="AlphaFoldDB" id="A0A1G6YWF8"/>
<comment type="subcellular location">
    <subcellularLocation>
        <location evidence="1 8">Cytoplasm</location>
    </subcellularLocation>
</comment>
<protein>
    <recommendedName>
        <fullName evidence="8">tRNA(Ile)-lysidine synthase</fullName>
        <ecNumber evidence="8">6.3.4.19</ecNumber>
    </recommendedName>
    <alternativeName>
        <fullName evidence="8">tRNA(Ile)-2-lysyl-cytidine synthase</fullName>
    </alternativeName>
    <alternativeName>
        <fullName evidence="8">tRNA(Ile)-lysidine synthetase</fullName>
    </alternativeName>
</protein>
<name>A0A1G6YWF8_9BACT</name>
<evidence type="ECO:0000256" key="4">
    <source>
        <dbReference type="ARBA" id="ARBA00022694"/>
    </source>
</evidence>
<evidence type="ECO:0000256" key="6">
    <source>
        <dbReference type="ARBA" id="ARBA00022840"/>
    </source>
</evidence>
<dbReference type="SUPFAM" id="SSF82829">
    <property type="entry name" value="MesJ substrate recognition domain-like"/>
    <property type="match status" value="1"/>
</dbReference>
<dbReference type="SUPFAM" id="SSF56037">
    <property type="entry name" value="PheT/TilS domain"/>
    <property type="match status" value="1"/>
</dbReference>
<dbReference type="Pfam" id="PF11734">
    <property type="entry name" value="TilS_C"/>
    <property type="match status" value="1"/>
</dbReference>
<keyword evidence="3 8" id="KW-0436">Ligase</keyword>
<dbReference type="EMBL" id="FNAQ01000002">
    <property type="protein sequence ID" value="SDD93967.1"/>
    <property type="molecule type" value="Genomic_DNA"/>
</dbReference>
<accession>A0A1G6YWF8</accession>
<dbReference type="InterPro" id="IPR012795">
    <property type="entry name" value="tRNA_Ile_lys_synt_N"/>
</dbReference>
<dbReference type="GO" id="GO:0006400">
    <property type="term" value="P:tRNA modification"/>
    <property type="evidence" value="ECO:0007669"/>
    <property type="project" value="UniProtKB-UniRule"/>
</dbReference>
<keyword evidence="4 8" id="KW-0819">tRNA processing</keyword>
<dbReference type="EC" id="6.3.4.19" evidence="8"/>
<dbReference type="SUPFAM" id="SSF52402">
    <property type="entry name" value="Adenine nucleotide alpha hydrolases-like"/>
    <property type="match status" value="1"/>
</dbReference>
<comment type="similarity">
    <text evidence="8">Belongs to the tRNA(Ile)-lysidine synthase family.</text>
</comment>
<feature type="binding site" evidence="8">
    <location>
        <begin position="49"/>
        <end position="54"/>
    </location>
    <ligand>
        <name>ATP</name>
        <dbReference type="ChEBI" id="CHEBI:30616"/>
    </ligand>
</feature>
<proteinExistence type="inferred from homology"/>
<dbReference type="InterPro" id="IPR011063">
    <property type="entry name" value="TilS/TtcA_N"/>
</dbReference>
<reference evidence="11" key="1">
    <citation type="submission" date="2016-10" db="EMBL/GenBank/DDBJ databases">
        <authorList>
            <person name="Varghese N."/>
            <person name="Submissions S."/>
        </authorList>
    </citation>
    <scope>NUCLEOTIDE SEQUENCE [LARGE SCALE GENOMIC DNA]</scope>
    <source>
        <strain evidence="11">DSM 8987</strain>
    </source>
</reference>
<evidence type="ECO:0000256" key="2">
    <source>
        <dbReference type="ARBA" id="ARBA00022490"/>
    </source>
</evidence>
<keyword evidence="6 8" id="KW-0067">ATP-binding</keyword>
<feature type="domain" description="Lysidine-tRNA(Ile) synthetase C-terminal" evidence="9">
    <location>
        <begin position="398"/>
        <end position="472"/>
    </location>
</feature>
<dbReference type="SMART" id="SM00977">
    <property type="entry name" value="TilS_C"/>
    <property type="match status" value="1"/>
</dbReference>
<dbReference type="NCBIfam" id="TIGR02433">
    <property type="entry name" value="lysidine_TilS_C"/>
    <property type="match status" value="1"/>
</dbReference>
<organism evidence="10 11">
    <name type="scientific">Desulfuromonas thiophila</name>
    <dbReference type="NCBI Taxonomy" id="57664"/>
    <lineage>
        <taxon>Bacteria</taxon>
        <taxon>Pseudomonadati</taxon>
        <taxon>Thermodesulfobacteriota</taxon>
        <taxon>Desulfuromonadia</taxon>
        <taxon>Desulfuromonadales</taxon>
        <taxon>Desulfuromonadaceae</taxon>
        <taxon>Desulfuromonas</taxon>
    </lineage>
</organism>
<dbReference type="NCBIfam" id="TIGR02432">
    <property type="entry name" value="lysidine_TilS_N"/>
    <property type="match status" value="1"/>
</dbReference>
<dbReference type="HAMAP" id="MF_01161">
    <property type="entry name" value="tRNA_Ile_lys_synt"/>
    <property type="match status" value="1"/>
</dbReference>
<dbReference type="PANTHER" id="PTHR43033:SF1">
    <property type="entry name" value="TRNA(ILE)-LYSIDINE SYNTHASE-RELATED"/>
    <property type="match status" value="1"/>
</dbReference>
<comment type="catalytic activity">
    <reaction evidence="7 8">
        <text>cytidine(34) in tRNA(Ile2) + L-lysine + ATP = lysidine(34) in tRNA(Ile2) + AMP + diphosphate + H(+)</text>
        <dbReference type="Rhea" id="RHEA:43744"/>
        <dbReference type="Rhea" id="RHEA-COMP:10625"/>
        <dbReference type="Rhea" id="RHEA-COMP:10670"/>
        <dbReference type="ChEBI" id="CHEBI:15378"/>
        <dbReference type="ChEBI" id="CHEBI:30616"/>
        <dbReference type="ChEBI" id="CHEBI:32551"/>
        <dbReference type="ChEBI" id="CHEBI:33019"/>
        <dbReference type="ChEBI" id="CHEBI:82748"/>
        <dbReference type="ChEBI" id="CHEBI:83665"/>
        <dbReference type="ChEBI" id="CHEBI:456215"/>
        <dbReference type="EC" id="6.3.4.19"/>
    </reaction>
</comment>
<keyword evidence="5 8" id="KW-0547">Nucleotide-binding</keyword>
<dbReference type="CDD" id="cd01992">
    <property type="entry name" value="TilS_N"/>
    <property type="match status" value="1"/>
</dbReference>
<evidence type="ECO:0000256" key="3">
    <source>
        <dbReference type="ARBA" id="ARBA00022598"/>
    </source>
</evidence>
<comment type="domain">
    <text evidence="8">The N-terminal region contains the highly conserved SGGXDS motif, predicted to be a P-loop motif involved in ATP binding.</text>
</comment>
<evidence type="ECO:0000313" key="10">
    <source>
        <dbReference type="EMBL" id="SDD93967.1"/>
    </source>
</evidence>
<evidence type="ECO:0000256" key="7">
    <source>
        <dbReference type="ARBA" id="ARBA00048539"/>
    </source>
</evidence>
<dbReference type="Proteomes" id="UP000243205">
    <property type="component" value="Unassembled WGS sequence"/>
</dbReference>
<dbReference type="InterPro" id="IPR012094">
    <property type="entry name" value="tRNA_Ile_lys_synt"/>
</dbReference>
<dbReference type="Gene3D" id="1.20.59.20">
    <property type="match status" value="1"/>
</dbReference>
<sequence length="480" mass="54559">MRVFTRAGVVKLQRKKSGMERQELEQRFRHNLLQHCGISCGQRLLVAVSGGSDSVALLRLLHRCIRPLGLQLVVAHLDHGLRPASGADAVFVARLAAGLGWPAVFGFASVAQQAQQQRLGLEEAGRQARYDFLYQQAHRLGCAAILLGHQQEDQAETLMLRLLRGTAVSGLAAMAWRSGLLARPLLDCGRDELLSFLALESQDYVTDASNAELCFSRNRLRHQLWPQLQQEHPGLSRRLAQLAQRVAVEEDYWQQQLQPLLLQLEPLSEGFRLSLERLRPLHPALRARLLREVLRWLRGDVQGLAAGHYAQLETLVQAADFQGVCCLPRAVVVRTRTALEFLRRLPVPEQDVEECAIPGPGRYPLPGGWLEINQVPATAAADDRCRIYLSSQDLRWPLQLRSARPGDRLAPLGMEGHKRLKDLFVEWRLERQQRWQTPLLCQQERVLWVVGYRRSRLLLPQPHEQWVWRVDFQAVAPKSR</sequence>
<keyword evidence="2 8" id="KW-0963">Cytoplasm</keyword>
<evidence type="ECO:0000259" key="9">
    <source>
        <dbReference type="SMART" id="SM00977"/>
    </source>
</evidence>
<dbReference type="Gene3D" id="3.40.50.620">
    <property type="entry name" value="HUPs"/>
    <property type="match status" value="1"/>
</dbReference>
<evidence type="ECO:0000313" key="11">
    <source>
        <dbReference type="Proteomes" id="UP000243205"/>
    </source>
</evidence>
<dbReference type="GO" id="GO:0032267">
    <property type="term" value="F:tRNA(Ile)-lysidine synthase activity"/>
    <property type="evidence" value="ECO:0007669"/>
    <property type="project" value="UniProtKB-EC"/>
</dbReference>
<dbReference type="PANTHER" id="PTHR43033">
    <property type="entry name" value="TRNA(ILE)-LYSIDINE SYNTHASE-RELATED"/>
    <property type="match status" value="1"/>
</dbReference>
<gene>
    <name evidence="8" type="primary">tilS</name>
    <name evidence="10" type="ORF">SAMN05661003_102176</name>
</gene>
<evidence type="ECO:0000256" key="5">
    <source>
        <dbReference type="ARBA" id="ARBA00022741"/>
    </source>
</evidence>
<dbReference type="GO" id="GO:0005524">
    <property type="term" value="F:ATP binding"/>
    <property type="evidence" value="ECO:0007669"/>
    <property type="project" value="UniProtKB-UniRule"/>
</dbReference>
<dbReference type="GO" id="GO:0005737">
    <property type="term" value="C:cytoplasm"/>
    <property type="evidence" value="ECO:0007669"/>
    <property type="project" value="UniProtKB-SubCell"/>
</dbReference>
<evidence type="ECO:0000256" key="8">
    <source>
        <dbReference type="HAMAP-Rule" id="MF_01161"/>
    </source>
</evidence>
<dbReference type="InterPro" id="IPR014729">
    <property type="entry name" value="Rossmann-like_a/b/a_fold"/>
</dbReference>